<proteinExistence type="predicted"/>
<dbReference type="SUPFAM" id="SSF57850">
    <property type="entry name" value="RING/U-box"/>
    <property type="match status" value="1"/>
</dbReference>
<dbReference type="SMART" id="SM00184">
    <property type="entry name" value="RING"/>
    <property type="match status" value="1"/>
</dbReference>
<dbReference type="PANTHER" id="PTHR46913:SF22">
    <property type="entry name" value="RING-TYPE E3 UBIQUITIN TRANSFERASE"/>
    <property type="match status" value="1"/>
</dbReference>
<dbReference type="GO" id="GO:0061630">
    <property type="term" value="F:ubiquitin protein ligase activity"/>
    <property type="evidence" value="ECO:0007669"/>
    <property type="project" value="UniProtKB-EC"/>
</dbReference>
<comment type="pathway">
    <text evidence="2">Protein modification; protein ubiquitination.</text>
</comment>
<dbReference type="Pfam" id="PF13639">
    <property type="entry name" value="zf-RING_2"/>
    <property type="match status" value="1"/>
</dbReference>
<evidence type="ECO:0000313" key="12">
    <source>
        <dbReference type="EMBL" id="KAE8099419.1"/>
    </source>
</evidence>
<gene>
    <name evidence="12" type="ORF">FH972_017403</name>
</gene>
<dbReference type="InterPro" id="IPR001841">
    <property type="entry name" value="Znf_RING"/>
</dbReference>
<evidence type="ECO:0000256" key="2">
    <source>
        <dbReference type="ARBA" id="ARBA00004906"/>
    </source>
</evidence>
<reference evidence="12 13" key="1">
    <citation type="submission" date="2019-06" db="EMBL/GenBank/DDBJ databases">
        <title>A chromosomal-level reference genome of Carpinus fangiana (Coryloideae, Betulaceae).</title>
        <authorList>
            <person name="Yang X."/>
            <person name="Wang Z."/>
            <person name="Zhang L."/>
            <person name="Hao G."/>
            <person name="Liu J."/>
            <person name="Yang Y."/>
        </authorList>
    </citation>
    <scope>NUCLEOTIDE SEQUENCE [LARGE SCALE GENOMIC DNA]</scope>
    <source>
        <strain evidence="12">Cfa_2016G</strain>
        <tissue evidence="12">Leaf</tissue>
    </source>
</reference>
<evidence type="ECO:0000256" key="10">
    <source>
        <dbReference type="SAM" id="Phobius"/>
    </source>
</evidence>
<dbReference type="Gene3D" id="3.30.40.10">
    <property type="entry name" value="Zinc/RING finger domain, C3HC4 (zinc finger)"/>
    <property type="match status" value="1"/>
</dbReference>
<keyword evidence="10" id="KW-0472">Membrane</keyword>
<dbReference type="Proteomes" id="UP000327013">
    <property type="component" value="Chromosome 7"/>
</dbReference>
<dbReference type="PANTHER" id="PTHR46913">
    <property type="entry name" value="RING-H2 FINGER PROTEIN ATL16"/>
    <property type="match status" value="1"/>
</dbReference>
<keyword evidence="7" id="KW-0833">Ubl conjugation pathway</keyword>
<evidence type="ECO:0000256" key="7">
    <source>
        <dbReference type="ARBA" id="ARBA00022786"/>
    </source>
</evidence>
<feature type="transmembrane region" description="Helical" evidence="10">
    <location>
        <begin position="52"/>
        <end position="72"/>
    </location>
</feature>
<keyword evidence="8" id="KW-0862">Zinc</keyword>
<dbReference type="EC" id="2.3.2.27" evidence="3"/>
<keyword evidence="10" id="KW-0812">Transmembrane</keyword>
<keyword evidence="6 9" id="KW-0863">Zinc-finger</keyword>
<dbReference type="EMBL" id="CM017327">
    <property type="protein sequence ID" value="KAE8099419.1"/>
    <property type="molecule type" value="Genomic_DNA"/>
</dbReference>
<feature type="domain" description="RING-type" evidence="11">
    <location>
        <begin position="133"/>
        <end position="175"/>
    </location>
</feature>
<dbReference type="GO" id="GO:0008270">
    <property type="term" value="F:zinc ion binding"/>
    <property type="evidence" value="ECO:0007669"/>
    <property type="project" value="UniProtKB-KW"/>
</dbReference>
<evidence type="ECO:0000256" key="3">
    <source>
        <dbReference type="ARBA" id="ARBA00012483"/>
    </source>
</evidence>
<evidence type="ECO:0000256" key="6">
    <source>
        <dbReference type="ARBA" id="ARBA00022771"/>
    </source>
</evidence>
<evidence type="ECO:0000256" key="8">
    <source>
        <dbReference type="ARBA" id="ARBA00022833"/>
    </source>
</evidence>
<protein>
    <recommendedName>
        <fullName evidence="3">RING-type E3 ubiquitin transferase</fullName>
        <ecNumber evidence="3">2.3.2.27</ecNumber>
    </recommendedName>
</protein>
<organism evidence="12 13">
    <name type="scientific">Carpinus fangiana</name>
    <dbReference type="NCBI Taxonomy" id="176857"/>
    <lineage>
        <taxon>Eukaryota</taxon>
        <taxon>Viridiplantae</taxon>
        <taxon>Streptophyta</taxon>
        <taxon>Embryophyta</taxon>
        <taxon>Tracheophyta</taxon>
        <taxon>Spermatophyta</taxon>
        <taxon>Magnoliopsida</taxon>
        <taxon>eudicotyledons</taxon>
        <taxon>Gunneridae</taxon>
        <taxon>Pentapetalae</taxon>
        <taxon>rosids</taxon>
        <taxon>fabids</taxon>
        <taxon>Fagales</taxon>
        <taxon>Betulaceae</taxon>
        <taxon>Carpinus</taxon>
    </lineage>
</organism>
<name>A0A5N6RMC1_9ROSI</name>
<dbReference type="CDD" id="cd16461">
    <property type="entry name" value="RING-H2_EL5-like"/>
    <property type="match status" value="1"/>
</dbReference>
<keyword evidence="10" id="KW-1133">Transmembrane helix</keyword>
<dbReference type="UniPathway" id="UPA00143"/>
<evidence type="ECO:0000256" key="9">
    <source>
        <dbReference type="PROSITE-ProRule" id="PRU00175"/>
    </source>
</evidence>
<keyword evidence="13" id="KW-1185">Reference proteome</keyword>
<dbReference type="AlphaFoldDB" id="A0A5N6RMC1"/>
<keyword evidence="5" id="KW-0479">Metal-binding</keyword>
<dbReference type="GO" id="GO:0016567">
    <property type="term" value="P:protein ubiquitination"/>
    <property type="evidence" value="ECO:0007669"/>
    <property type="project" value="UniProtKB-UniPathway"/>
</dbReference>
<dbReference type="OrthoDB" id="8062037at2759"/>
<evidence type="ECO:0000256" key="5">
    <source>
        <dbReference type="ARBA" id="ARBA00022723"/>
    </source>
</evidence>
<accession>A0A5N6RMC1</accession>
<evidence type="ECO:0000313" key="13">
    <source>
        <dbReference type="Proteomes" id="UP000327013"/>
    </source>
</evidence>
<keyword evidence="4" id="KW-0808">Transferase</keyword>
<comment type="catalytic activity">
    <reaction evidence="1">
        <text>S-ubiquitinyl-[E2 ubiquitin-conjugating enzyme]-L-cysteine + [acceptor protein]-L-lysine = [E2 ubiquitin-conjugating enzyme]-L-cysteine + N(6)-ubiquitinyl-[acceptor protein]-L-lysine.</text>
        <dbReference type="EC" id="2.3.2.27"/>
    </reaction>
</comment>
<evidence type="ECO:0000256" key="1">
    <source>
        <dbReference type="ARBA" id="ARBA00000900"/>
    </source>
</evidence>
<dbReference type="PROSITE" id="PS50089">
    <property type="entry name" value="ZF_RING_2"/>
    <property type="match status" value="1"/>
</dbReference>
<dbReference type="InterPro" id="IPR013083">
    <property type="entry name" value="Znf_RING/FYVE/PHD"/>
</dbReference>
<evidence type="ECO:0000259" key="11">
    <source>
        <dbReference type="PROSITE" id="PS50089"/>
    </source>
</evidence>
<dbReference type="InterPro" id="IPR044600">
    <property type="entry name" value="ATL1/ATL16-like"/>
</dbReference>
<evidence type="ECO:0000256" key="4">
    <source>
        <dbReference type="ARBA" id="ARBA00022679"/>
    </source>
</evidence>
<sequence length="202" mass="22351">MTQLISLLAFIDRQEYNTVDEQICMAHIITVFVMGTGEDHSRGGWWLKFSPILIGLLGVVAGAIVVTIYHLIAVGWCSQRRATGPPDHGHEGPHHQIQTSLWEEGGSSSTSNSIMAQLIPIIRYSKELEGDTCAVCLCEFKEAEQVRVLPECFHLFHVACVDTWLNSHSSCPLCRADTGGNPRAPEVELPPTGRRILKLCFI</sequence>